<dbReference type="STRING" id="1090615.SAMN04515671_0114"/>
<organism evidence="1 2">
    <name type="scientific">Nakamurella panacisegetis</name>
    <dbReference type="NCBI Taxonomy" id="1090615"/>
    <lineage>
        <taxon>Bacteria</taxon>
        <taxon>Bacillati</taxon>
        <taxon>Actinomycetota</taxon>
        <taxon>Actinomycetes</taxon>
        <taxon>Nakamurellales</taxon>
        <taxon>Nakamurellaceae</taxon>
        <taxon>Nakamurella</taxon>
    </lineage>
</organism>
<evidence type="ECO:0000313" key="2">
    <source>
        <dbReference type="Proteomes" id="UP000198741"/>
    </source>
</evidence>
<dbReference type="Pfam" id="PF08811">
    <property type="entry name" value="DUF1800"/>
    <property type="match status" value="1"/>
</dbReference>
<evidence type="ECO:0008006" key="3">
    <source>
        <dbReference type="Google" id="ProtNLM"/>
    </source>
</evidence>
<proteinExistence type="predicted"/>
<keyword evidence="2" id="KW-1185">Reference proteome</keyword>
<reference evidence="1 2" key="1">
    <citation type="submission" date="2016-10" db="EMBL/GenBank/DDBJ databases">
        <authorList>
            <person name="de Groot N.N."/>
        </authorList>
    </citation>
    <scope>NUCLEOTIDE SEQUENCE [LARGE SCALE GENOMIC DNA]</scope>
    <source>
        <strain evidence="2">P4-7,KCTC 19426,CECT 7604</strain>
    </source>
</reference>
<protein>
    <recommendedName>
        <fullName evidence="3">DUF1800 domain-containing protein</fullName>
    </recommendedName>
</protein>
<dbReference type="OrthoDB" id="9772295at2"/>
<evidence type="ECO:0000313" key="1">
    <source>
        <dbReference type="EMBL" id="SDO19862.1"/>
    </source>
</evidence>
<name>A0A1H0HL21_9ACTN</name>
<dbReference type="InterPro" id="IPR014917">
    <property type="entry name" value="DUF1800"/>
</dbReference>
<dbReference type="RefSeq" id="WP_090474078.1">
    <property type="nucleotide sequence ID" value="NZ_LT629710.1"/>
</dbReference>
<dbReference type="AlphaFoldDB" id="A0A1H0HL21"/>
<accession>A0A1H0HL21</accession>
<dbReference type="EMBL" id="LT629710">
    <property type="protein sequence ID" value="SDO19862.1"/>
    <property type="molecule type" value="Genomic_DNA"/>
</dbReference>
<gene>
    <name evidence="1" type="ORF">SAMN04515671_0114</name>
</gene>
<dbReference type="Proteomes" id="UP000198741">
    <property type="component" value="Chromosome I"/>
</dbReference>
<sequence length="481" mass="52943">MAASPVPTKPTAAQRFHLLSRFSFGATPGTLNWLTRYTPINWWDSQVTLGRRYPNYGAHSRIAAAGPLLTKSPAQVRAALKASGHEYGWEMMDQLTAVTLGLQAFSPAQLFETVVDFFANHLNVANHADGQTWIRHTIDRDVIRKYAFGTFSDMLVASARNPAMLRYLNLAESTKRLVNENYGRELLELHTVGLGARYSESDVKNSARLLTGRGVDDNGSYVYRPSDHWTGKVKILGFTADNAGPGDGQAVGDAYLRYLAGHPATASHLAQKLCVRYVSDNPPAALVARVAQAYLAGHTAILPALKVIYTSAEFWASKRQKLRRPTENLLATLRILDVNMGRDTRAALDTLRWMTASMGNVPLEWAPPNGYPDVSAAWRSSSTLLRLWEYHRGFAQNWWKDQFAAPANTTLYGPAKPATSGAAIAALTQRLVGNPLRPGDMAALQKFLGEPASTPLAGSNLRWYLDHLVPLILDGPDHARR</sequence>